<keyword evidence="3" id="KW-1185">Reference proteome</keyword>
<evidence type="ECO:0000313" key="2">
    <source>
        <dbReference type="EMBL" id="BAS76235.1"/>
    </source>
</evidence>
<feature type="compositionally biased region" description="Basic and acidic residues" evidence="1">
    <location>
        <begin position="129"/>
        <end position="144"/>
    </location>
</feature>
<feature type="non-terminal residue" evidence="2">
    <location>
        <position position="1"/>
    </location>
</feature>
<reference evidence="2 3" key="2">
    <citation type="journal article" date="2013" name="Plant Cell Physiol.">
        <title>Rice Annotation Project Database (RAP-DB): an integrative and interactive database for rice genomics.</title>
        <authorList>
            <person name="Sakai H."/>
            <person name="Lee S.S."/>
            <person name="Tanaka T."/>
            <person name="Numa H."/>
            <person name="Kim J."/>
            <person name="Kawahara Y."/>
            <person name="Wakimoto H."/>
            <person name="Yang C.C."/>
            <person name="Iwamoto M."/>
            <person name="Abe T."/>
            <person name="Yamada Y."/>
            <person name="Muto A."/>
            <person name="Inokuchi H."/>
            <person name="Ikemura T."/>
            <person name="Matsumoto T."/>
            <person name="Sasaki T."/>
            <person name="Itoh T."/>
        </authorList>
    </citation>
    <scope>NUCLEOTIDE SEQUENCE [LARGE SCALE GENOMIC DNA]</scope>
    <source>
        <strain evidence="3">cv. Nipponbare</strain>
    </source>
</reference>
<evidence type="ECO:0000313" key="3">
    <source>
        <dbReference type="Proteomes" id="UP000059680"/>
    </source>
</evidence>
<name>A0A0P0VCY2_ORYSJ</name>
<dbReference type="Gramene" id="Os01t0950700-01">
    <property type="protein sequence ID" value="Os01t0950700-01"/>
    <property type="gene ID" value="Os01g0950700"/>
</dbReference>
<feature type="region of interest" description="Disordered" evidence="1">
    <location>
        <begin position="129"/>
        <end position="174"/>
    </location>
</feature>
<feature type="region of interest" description="Disordered" evidence="1">
    <location>
        <begin position="215"/>
        <end position="256"/>
    </location>
</feature>
<dbReference type="InParanoid" id="A0A0P0VCY2"/>
<feature type="compositionally biased region" description="Basic and acidic residues" evidence="1">
    <location>
        <begin position="83"/>
        <end position="96"/>
    </location>
</feature>
<evidence type="ECO:0000256" key="1">
    <source>
        <dbReference type="SAM" id="MobiDB-lite"/>
    </source>
</evidence>
<sequence length="284" mass="31894">QQSPKTEEEEVYSSTRRGSQNLQPQRILPTPPPIQNLRHLPIQTPPPRRFQNHRSARPAAPPTIAIAIAISPDSPPFLAASGRDSKKPREESHGAEEASAQEAQRFSTWFQRRVAGGSRARWRHCADGAPELHEGDEQLGREGWRAGGGGGHRRAAAEGAGRGEREGDGARRRGWSVREQGDVLLRHEGARARARAPRRGGARLPVLLLLVQMPRRRRGRGSPQNPRGIAEAADQDAAEHEAQGRVPVPQAQQRRRRRRWLLRRDILRRRRRSRTDGELGRELQ</sequence>
<organism evidence="2 3">
    <name type="scientific">Oryza sativa subsp. japonica</name>
    <name type="common">Rice</name>
    <dbReference type="NCBI Taxonomy" id="39947"/>
    <lineage>
        <taxon>Eukaryota</taxon>
        <taxon>Viridiplantae</taxon>
        <taxon>Streptophyta</taxon>
        <taxon>Embryophyta</taxon>
        <taxon>Tracheophyta</taxon>
        <taxon>Spermatophyta</taxon>
        <taxon>Magnoliopsida</taxon>
        <taxon>Liliopsida</taxon>
        <taxon>Poales</taxon>
        <taxon>Poaceae</taxon>
        <taxon>BOP clade</taxon>
        <taxon>Oryzoideae</taxon>
        <taxon>Oryzeae</taxon>
        <taxon>Oryzinae</taxon>
        <taxon>Oryza</taxon>
        <taxon>Oryza sativa</taxon>
    </lineage>
</organism>
<dbReference type="Proteomes" id="UP000059680">
    <property type="component" value="Chromosome 1"/>
</dbReference>
<feature type="compositionally biased region" description="Basic and acidic residues" evidence="1">
    <location>
        <begin position="161"/>
        <end position="171"/>
    </location>
</feature>
<protein>
    <submittedName>
        <fullName evidence="2">Os01g0950700 protein</fullName>
    </submittedName>
</protein>
<dbReference type="EMBL" id="AP014957">
    <property type="protein sequence ID" value="BAS76235.1"/>
    <property type="molecule type" value="Genomic_DNA"/>
</dbReference>
<reference evidence="3" key="1">
    <citation type="journal article" date="2005" name="Nature">
        <title>The map-based sequence of the rice genome.</title>
        <authorList>
            <consortium name="International rice genome sequencing project (IRGSP)"/>
            <person name="Matsumoto T."/>
            <person name="Wu J."/>
            <person name="Kanamori H."/>
            <person name="Katayose Y."/>
            <person name="Fujisawa M."/>
            <person name="Namiki N."/>
            <person name="Mizuno H."/>
            <person name="Yamamoto K."/>
            <person name="Antonio B.A."/>
            <person name="Baba T."/>
            <person name="Sakata K."/>
            <person name="Nagamura Y."/>
            <person name="Aoki H."/>
            <person name="Arikawa K."/>
            <person name="Arita K."/>
            <person name="Bito T."/>
            <person name="Chiden Y."/>
            <person name="Fujitsuka N."/>
            <person name="Fukunaka R."/>
            <person name="Hamada M."/>
            <person name="Harada C."/>
            <person name="Hayashi A."/>
            <person name="Hijishita S."/>
            <person name="Honda M."/>
            <person name="Hosokawa S."/>
            <person name="Ichikawa Y."/>
            <person name="Idonuma A."/>
            <person name="Iijima M."/>
            <person name="Ikeda M."/>
            <person name="Ikeno M."/>
            <person name="Ito K."/>
            <person name="Ito S."/>
            <person name="Ito T."/>
            <person name="Ito Y."/>
            <person name="Ito Y."/>
            <person name="Iwabuchi A."/>
            <person name="Kamiya K."/>
            <person name="Karasawa W."/>
            <person name="Kurita K."/>
            <person name="Katagiri S."/>
            <person name="Kikuta A."/>
            <person name="Kobayashi H."/>
            <person name="Kobayashi N."/>
            <person name="Machita K."/>
            <person name="Maehara T."/>
            <person name="Masukawa M."/>
            <person name="Mizubayashi T."/>
            <person name="Mukai Y."/>
            <person name="Nagasaki H."/>
            <person name="Nagata Y."/>
            <person name="Naito S."/>
            <person name="Nakashima M."/>
            <person name="Nakama Y."/>
            <person name="Nakamichi Y."/>
            <person name="Nakamura M."/>
            <person name="Meguro A."/>
            <person name="Negishi M."/>
            <person name="Ohta I."/>
            <person name="Ohta T."/>
            <person name="Okamoto M."/>
            <person name="Ono N."/>
            <person name="Saji S."/>
            <person name="Sakaguchi M."/>
            <person name="Sakai K."/>
            <person name="Shibata M."/>
            <person name="Shimokawa T."/>
            <person name="Song J."/>
            <person name="Takazaki Y."/>
            <person name="Terasawa K."/>
            <person name="Tsugane M."/>
            <person name="Tsuji K."/>
            <person name="Ueda S."/>
            <person name="Waki K."/>
            <person name="Yamagata H."/>
            <person name="Yamamoto M."/>
            <person name="Yamamoto S."/>
            <person name="Yamane H."/>
            <person name="Yoshiki S."/>
            <person name="Yoshihara R."/>
            <person name="Yukawa K."/>
            <person name="Zhong H."/>
            <person name="Yano M."/>
            <person name="Yuan Q."/>
            <person name="Ouyang S."/>
            <person name="Liu J."/>
            <person name="Jones K.M."/>
            <person name="Gansberger K."/>
            <person name="Moffat K."/>
            <person name="Hill J."/>
            <person name="Bera J."/>
            <person name="Fadrosh D."/>
            <person name="Jin S."/>
            <person name="Johri S."/>
            <person name="Kim M."/>
            <person name="Overton L."/>
            <person name="Reardon M."/>
            <person name="Tsitrin T."/>
            <person name="Vuong H."/>
            <person name="Weaver B."/>
            <person name="Ciecko A."/>
            <person name="Tallon L."/>
            <person name="Jackson J."/>
            <person name="Pai G."/>
            <person name="Aken S.V."/>
            <person name="Utterback T."/>
            <person name="Reidmuller S."/>
            <person name="Feldblyum T."/>
            <person name="Hsiao J."/>
            <person name="Zismann V."/>
            <person name="Iobst S."/>
            <person name="de Vazeille A.R."/>
            <person name="Buell C.R."/>
            <person name="Ying K."/>
            <person name="Li Y."/>
            <person name="Lu T."/>
            <person name="Huang Y."/>
            <person name="Zhao Q."/>
            <person name="Feng Q."/>
            <person name="Zhang L."/>
            <person name="Zhu J."/>
            <person name="Weng Q."/>
            <person name="Mu J."/>
            <person name="Lu Y."/>
            <person name="Fan D."/>
            <person name="Liu Y."/>
            <person name="Guan J."/>
            <person name="Zhang Y."/>
            <person name="Yu S."/>
            <person name="Liu X."/>
            <person name="Zhang Y."/>
            <person name="Hong G."/>
            <person name="Han B."/>
            <person name="Choisne N."/>
            <person name="Demange N."/>
            <person name="Orjeda G."/>
            <person name="Samain S."/>
            <person name="Cattolico L."/>
            <person name="Pelletier E."/>
            <person name="Couloux A."/>
            <person name="Segurens B."/>
            <person name="Wincker P."/>
            <person name="D'Hont A."/>
            <person name="Scarpelli C."/>
            <person name="Weissenbach J."/>
            <person name="Salanoubat M."/>
            <person name="Quetier F."/>
            <person name="Yu Y."/>
            <person name="Kim H.R."/>
            <person name="Rambo T."/>
            <person name="Currie J."/>
            <person name="Collura K."/>
            <person name="Luo M."/>
            <person name="Yang T."/>
            <person name="Ammiraju J.S.S."/>
            <person name="Engler F."/>
            <person name="Soderlund C."/>
            <person name="Wing R.A."/>
            <person name="Palmer L.E."/>
            <person name="de la Bastide M."/>
            <person name="Spiegel L."/>
            <person name="Nascimento L."/>
            <person name="Zutavern T."/>
            <person name="O'Shaughnessy A."/>
            <person name="Dike S."/>
            <person name="Dedhia N."/>
            <person name="Preston R."/>
            <person name="Balija V."/>
            <person name="McCombie W.R."/>
            <person name="Chow T."/>
            <person name="Chen H."/>
            <person name="Chung M."/>
            <person name="Chen C."/>
            <person name="Shaw J."/>
            <person name="Wu H."/>
            <person name="Hsiao K."/>
            <person name="Chao Y."/>
            <person name="Chu M."/>
            <person name="Cheng C."/>
            <person name="Hour A."/>
            <person name="Lee P."/>
            <person name="Lin S."/>
            <person name="Lin Y."/>
            <person name="Liou J."/>
            <person name="Liu S."/>
            <person name="Hsing Y."/>
            <person name="Raghuvanshi S."/>
            <person name="Mohanty A."/>
            <person name="Bharti A.K."/>
            <person name="Gaur A."/>
            <person name="Gupta V."/>
            <person name="Kumar D."/>
            <person name="Ravi V."/>
            <person name="Vij S."/>
            <person name="Kapur A."/>
            <person name="Khurana P."/>
            <person name="Khurana P."/>
            <person name="Khurana J.P."/>
            <person name="Tyagi A.K."/>
            <person name="Gaikwad K."/>
            <person name="Singh A."/>
            <person name="Dalal V."/>
            <person name="Srivastava S."/>
            <person name="Dixit A."/>
            <person name="Pal A.K."/>
            <person name="Ghazi I.A."/>
            <person name="Yadav M."/>
            <person name="Pandit A."/>
            <person name="Bhargava A."/>
            <person name="Sureshbabu K."/>
            <person name="Batra K."/>
            <person name="Sharma T.R."/>
            <person name="Mohapatra T."/>
            <person name="Singh N.K."/>
            <person name="Messing J."/>
            <person name="Nelson A.B."/>
            <person name="Fuks G."/>
            <person name="Kavchok S."/>
            <person name="Keizer G."/>
            <person name="Linton E."/>
            <person name="Llaca V."/>
            <person name="Song R."/>
            <person name="Tanyolac B."/>
            <person name="Young S."/>
            <person name="Ho-Il K."/>
            <person name="Hahn J.H."/>
            <person name="Sangsakoo G."/>
            <person name="Vanavichit A."/>
            <person name="de Mattos Luiz.A.T."/>
            <person name="Zimmer P.D."/>
            <person name="Malone G."/>
            <person name="Dellagostin O."/>
            <person name="de Oliveira A.C."/>
            <person name="Bevan M."/>
            <person name="Bancroft I."/>
            <person name="Minx P."/>
            <person name="Cordum H."/>
            <person name="Wilson R."/>
            <person name="Cheng Z."/>
            <person name="Jin W."/>
            <person name="Jiang J."/>
            <person name="Leong S.A."/>
            <person name="Iwama H."/>
            <person name="Gojobori T."/>
            <person name="Itoh T."/>
            <person name="Niimura Y."/>
            <person name="Fujii Y."/>
            <person name="Habara T."/>
            <person name="Sakai H."/>
            <person name="Sato Y."/>
            <person name="Wilson G."/>
            <person name="Kumar K."/>
            <person name="McCouch S."/>
            <person name="Juretic N."/>
            <person name="Hoen D."/>
            <person name="Wright S."/>
            <person name="Bruskiewich R."/>
            <person name="Bureau T."/>
            <person name="Miyao A."/>
            <person name="Hirochika H."/>
            <person name="Nishikawa T."/>
            <person name="Kadowaki K."/>
            <person name="Sugiura M."/>
            <person name="Burr B."/>
            <person name="Sasaki T."/>
        </authorList>
    </citation>
    <scope>NUCLEOTIDE SEQUENCE [LARGE SCALE GENOMIC DNA]</scope>
    <source>
        <strain evidence="3">cv. Nipponbare</strain>
    </source>
</reference>
<feature type="compositionally biased region" description="Polar residues" evidence="1">
    <location>
        <begin position="12"/>
        <end position="24"/>
    </location>
</feature>
<dbReference type="AlphaFoldDB" id="A0A0P0VCY2"/>
<reference evidence="2 3" key="3">
    <citation type="journal article" date="2013" name="Rice">
        <title>Improvement of the Oryza sativa Nipponbare reference genome using next generation sequence and optical map data.</title>
        <authorList>
            <person name="Kawahara Y."/>
            <person name="de la Bastide M."/>
            <person name="Hamilton J.P."/>
            <person name="Kanamori H."/>
            <person name="McCombie W.R."/>
            <person name="Ouyang S."/>
            <person name="Schwartz D.C."/>
            <person name="Tanaka T."/>
            <person name="Wu J."/>
            <person name="Zhou S."/>
            <person name="Childs K.L."/>
            <person name="Davidson R.M."/>
            <person name="Lin H."/>
            <person name="Quesada-Ocampo L."/>
            <person name="Vaillancourt B."/>
            <person name="Sakai H."/>
            <person name="Lee S.S."/>
            <person name="Kim J."/>
            <person name="Numa H."/>
            <person name="Itoh T."/>
            <person name="Buell C.R."/>
            <person name="Matsumoto T."/>
        </authorList>
    </citation>
    <scope>NUCLEOTIDE SEQUENCE [LARGE SCALE GENOMIC DNA]</scope>
    <source>
        <strain evidence="3">cv. Nipponbare</strain>
    </source>
</reference>
<gene>
    <name evidence="2" type="ordered locus">Os01g0950700</name>
    <name evidence="2" type="ORF">OSNPB_010950700</name>
</gene>
<feature type="region of interest" description="Disordered" evidence="1">
    <location>
        <begin position="1"/>
        <end position="104"/>
    </location>
</feature>
<dbReference type="PaxDb" id="39947-A0A0P0VCY2"/>
<accession>A0A0P0VCY2</accession>
<proteinExistence type="predicted"/>
<feature type="compositionally biased region" description="Low complexity" evidence="1">
    <location>
        <begin position="62"/>
        <end position="72"/>
    </location>
</feature>